<dbReference type="PANTHER" id="PTHR12630:SF1">
    <property type="entry name" value="GLUCOSIDASE 2 SUBUNIT BETA"/>
    <property type="match status" value="1"/>
</dbReference>
<reference evidence="8 9" key="1">
    <citation type="submission" date="2019-07" db="EMBL/GenBank/DDBJ databases">
        <title>Genomics analysis of Aphanomyces spp. identifies a new class of oomycete effector associated with host adaptation.</title>
        <authorList>
            <person name="Gaulin E."/>
        </authorList>
    </citation>
    <scope>NUCLEOTIDE SEQUENCE [LARGE SCALE GENOMIC DNA]</scope>
    <source>
        <strain evidence="8 9">ATCC 201684</strain>
    </source>
</reference>
<evidence type="ECO:0000313" key="8">
    <source>
        <dbReference type="EMBL" id="KAF0744405.1"/>
    </source>
</evidence>
<dbReference type="InterPro" id="IPR009011">
    <property type="entry name" value="Man6P_isomerase_rcpt-bd_dom_sf"/>
</dbReference>
<evidence type="ECO:0000256" key="3">
    <source>
        <dbReference type="ARBA" id="ARBA00022824"/>
    </source>
</evidence>
<keyword evidence="9" id="KW-1185">Reference proteome</keyword>
<dbReference type="Pfam" id="PF13015">
    <property type="entry name" value="PRKCSH_1"/>
    <property type="match status" value="1"/>
</dbReference>
<gene>
    <name evidence="8" type="ORF">Ae201684_000886</name>
</gene>
<name>A0A6G0XVH3_9STRA</name>
<feature type="domain" description="MRH" evidence="7">
    <location>
        <begin position="452"/>
        <end position="542"/>
    </location>
</feature>
<organism evidence="8 9">
    <name type="scientific">Aphanomyces euteiches</name>
    <dbReference type="NCBI Taxonomy" id="100861"/>
    <lineage>
        <taxon>Eukaryota</taxon>
        <taxon>Sar</taxon>
        <taxon>Stramenopiles</taxon>
        <taxon>Oomycota</taxon>
        <taxon>Saprolegniomycetes</taxon>
        <taxon>Saprolegniales</taxon>
        <taxon>Verrucalvaceae</taxon>
        <taxon>Aphanomyces</taxon>
    </lineage>
</organism>
<dbReference type="SUPFAM" id="SSF50911">
    <property type="entry name" value="Mannose 6-phosphate receptor domain"/>
    <property type="match status" value="1"/>
</dbReference>
<dbReference type="InterPro" id="IPR044865">
    <property type="entry name" value="MRH_dom"/>
</dbReference>
<dbReference type="Gene3D" id="2.70.130.10">
    <property type="entry name" value="Mannose-6-phosphate receptor binding domain"/>
    <property type="match status" value="1"/>
</dbReference>
<dbReference type="VEuPathDB" id="FungiDB:AeMF1_012054"/>
<dbReference type="InterPro" id="IPR036607">
    <property type="entry name" value="PRKCSH"/>
</dbReference>
<evidence type="ECO:0000256" key="2">
    <source>
        <dbReference type="ARBA" id="ARBA00022729"/>
    </source>
</evidence>
<feature type="chain" id="PRO_5026078140" description="Glucosidase 2 subunit beta" evidence="6">
    <location>
        <begin position="16"/>
        <end position="553"/>
    </location>
</feature>
<proteinExistence type="predicted"/>
<evidence type="ECO:0000256" key="1">
    <source>
        <dbReference type="ARBA" id="ARBA00022387"/>
    </source>
</evidence>
<comment type="caution">
    <text evidence="8">The sequence shown here is derived from an EMBL/GenBank/DDBJ whole genome shotgun (WGS) entry which is preliminary data.</text>
</comment>
<evidence type="ECO:0000313" key="9">
    <source>
        <dbReference type="Proteomes" id="UP000481153"/>
    </source>
</evidence>
<protein>
    <recommendedName>
        <fullName evidence="1">Glucosidase 2 subunit beta</fullName>
    </recommendedName>
</protein>
<evidence type="ECO:0000256" key="4">
    <source>
        <dbReference type="ARBA" id="ARBA00023157"/>
    </source>
</evidence>
<evidence type="ECO:0000256" key="6">
    <source>
        <dbReference type="SAM" id="SignalP"/>
    </source>
</evidence>
<dbReference type="Pfam" id="PF12999">
    <property type="entry name" value="PRKCSH-like"/>
    <property type="match status" value="1"/>
</dbReference>
<feature type="signal peptide" evidence="6">
    <location>
        <begin position="1"/>
        <end position="15"/>
    </location>
</feature>
<feature type="compositionally biased region" description="Basic and acidic residues" evidence="5">
    <location>
        <begin position="186"/>
        <end position="199"/>
    </location>
</feature>
<dbReference type="PROSITE" id="PS51914">
    <property type="entry name" value="MRH"/>
    <property type="match status" value="1"/>
</dbReference>
<dbReference type="GO" id="GO:0006491">
    <property type="term" value="P:N-glycan processing"/>
    <property type="evidence" value="ECO:0007669"/>
    <property type="project" value="TreeGrafter"/>
</dbReference>
<keyword evidence="3" id="KW-0256">Endoplasmic reticulum</keyword>
<dbReference type="GO" id="GO:0017177">
    <property type="term" value="C:glucosidase II complex"/>
    <property type="evidence" value="ECO:0007669"/>
    <property type="project" value="TreeGrafter"/>
</dbReference>
<accession>A0A6G0XVH3</accession>
<dbReference type="InterPro" id="IPR039794">
    <property type="entry name" value="Gtb1-like"/>
</dbReference>
<feature type="compositionally biased region" description="Low complexity" evidence="5">
    <location>
        <begin position="200"/>
        <end position="224"/>
    </location>
</feature>
<dbReference type="InterPro" id="IPR028146">
    <property type="entry name" value="PRKCSH_N"/>
</dbReference>
<keyword evidence="2 6" id="KW-0732">Signal</keyword>
<dbReference type="Proteomes" id="UP000481153">
    <property type="component" value="Unassembled WGS sequence"/>
</dbReference>
<dbReference type="PANTHER" id="PTHR12630">
    <property type="entry name" value="N-LINKED OLIGOSACCHARIDE PROCESSING"/>
    <property type="match status" value="1"/>
</dbReference>
<evidence type="ECO:0000259" key="7">
    <source>
        <dbReference type="PROSITE" id="PS51914"/>
    </source>
</evidence>
<sequence length="553" mass="62786">MLLLWAALAVSQAIAATPATCISALDGNTLDLSAGRWVDDDFCDCIDGSDEPTTSACSHISTAMFHCHNQGLVSTDIHASRVHDGICDCCDGSDEPEGVCRDMCQAEIEERRRRARETLATVQAGVNERQRRIEQLKMEDAKKKTEVEIQRGHIRELRQLKSQVQIFLDREARLEYAMQVASAKQKQNEGKCLPSDKDSPSSSEATTSASPSSPEPQATSAQPSTPSEQQIPDAYKHDKVKRKLAHAIVYRQNGDWMSLRSYMHDVVEKAKRMPARTVMERRREDFLGPLFNGGREGKIAFLTMALHGVGLILSPIRGLYEAAWWIHFQWMHLVHEWLPSPVVNLWQSSLDVIENDYRYHQSLWLRRLSQGRFFWWHLYTSWVFDTLWEAPVIVYQYLFPALDKSVVLAEAESLRKIIQDIDHDISQAQQTIDTLTTADATDYGKCCRILKDQCISAKFEKYTYKVCPFNKVSQDRTSLGTWKRWESSSTMVFEDGDRCWNGPSRSAHVVLECGAADEIVRVEELATCRYTITLATPAACSQTLLRQLEDALK</sequence>
<feature type="region of interest" description="Disordered" evidence="5">
    <location>
        <begin position="183"/>
        <end position="233"/>
    </location>
</feature>
<keyword evidence="4" id="KW-1015">Disulfide bond</keyword>
<evidence type="ECO:0000256" key="5">
    <source>
        <dbReference type="SAM" id="MobiDB-lite"/>
    </source>
</evidence>
<dbReference type="AlphaFoldDB" id="A0A6G0XVH3"/>
<dbReference type="EMBL" id="VJMJ01000009">
    <property type="protein sequence ID" value="KAF0744405.1"/>
    <property type="molecule type" value="Genomic_DNA"/>
</dbReference>